<accession>A0A6J5T0J1</accession>
<name>A0A6J5T0J1_9CAUD</name>
<gene>
    <name evidence="3" type="ORF">UFOVP1146_345</name>
    <name evidence="4" type="ORF">UFOVP1638_220</name>
    <name evidence="1" type="ORF">UFOVP812_258</name>
    <name evidence="2" type="ORF">UFOVP818_307</name>
</gene>
<dbReference type="EMBL" id="LR797099">
    <property type="protein sequence ID" value="CAB4186999.1"/>
    <property type="molecule type" value="Genomic_DNA"/>
</dbReference>
<organism evidence="4">
    <name type="scientific">uncultured Caudovirales phage</name>
    <dbReference type="NCBI Taxonomy" id="2100421"/>
    <lineage>
        <taxon>Viruses</taxon>
        <taxon>Duplodnaviria</taxon>
        <taxon>Heunggongvirae</taxon>
        <taxon>Uroviricota</taxon>
        <taxon>Caudoviricetes</taxon>
        <taxon>Peduoviridae</taxon>
        <taxon>Maltschvirus</taxon>
        <taxon>Maltschvirus maltsch</taxon>
    </lineage>
</organism>
<evidence type="ECO:0000313" key="1">
    <source>
        <dbReference type="EMBL" id="CAB4163989.1"/>
    </source>
</evidence>
<evidence type="ECO:0000313" key="4">
    <source>
        <dbReference type="EMBL" id="CAB4221238.1"/>
    </source>
</evidence>
<dbReference type="EMBL" id="LR796776">
    <property type="protein sequence ID" value="CAB4165771.1"/>
    <property type="molecule type" value="Genomic_DNA"/>
</dbReference>
<dbReference type="EMBL" id="LR796758">
    <property type="protein sequence ID" value="CAB4163989.1"/>
    <property type="molecule type" value="Genomic_DNA"/>
</dbReference>
<evidence type="ECO:0000313" key="2">
    <source>
        <dbReference type="EMBL" id="CAB4165771.1"/>
    </source>
</evidence>
<sequence>MKTNATFKLKKSIKTVMATSKFKNQDQETAYRQIMIAAQVESDRVVKKLERIKPD</sequence>
<reference evidence="4" key="1">
    <citation type="submission" date="2020-05" db="EMBL/GenBank/DDBJ databases">
        <authorList>
            <person name="Chiriac C."/>
            <person name="Salcher M."/>
            <person name="Ghai R."/>
            <person name="Kavagutti S V."/>
        </authorList>
    </citation>
    <scope>NUCLEOTIDE SEQUENCE</scope>
</reference>
<evidence type="ECO:0000313" key="3">
    <source>
        <dbReference type="EMBL" id="CAB4186999.1"/>
    </source>
</evidence>
<dbReference type="EMBL" id="LR797502">
    <property type="protein sequence ID" value="CAB4221238.1"/>
    <property type="molecule type" value="Genomic_DNA"/>
</dbReference>
<protein>
    <submittedName>
        <fullName evidence="4">Uncharacterized protein</fullName>
    </submittedName>
</protein>
<proteinExistence type="predicted"/>